<evidence type="ECO:0000256" key="4">
    <source>
        <dbReference type="RuleBase" id="RU367014"/>
    </source>
</evidence>
<dbReference type="Pfam" id="PF04670">
    <property type="entry name" value="Gtr1_RagA"/>
    <property type="match status" value="1"/>
</dbReference>
<dbReference type="GO" id="GO:0005634">
    <property type="term" value="C:nucleus"/>
    <property type="evidence" value="ECO:0007669"/>
    <property type="project" value="TreeGrafter"/>
</dbReference>
<evidence type="ECO:0000256" key="3">
    <source>
        <dbReference type="ARBA" id="ARBA00023134"/>
    </source>
</evidence>
<keyword evidence="3 4" id="KW-0342">GTP-binding</keyword>
<gene>
    <name evidence="6" type="ORF">M408DRAFT_333493</name>
</gene>
<dbReference type="Gene3D" id="3.40.50.300">
    <property type="entry name" value="P-loop containing nucleotide triphosphate hydrolases"/>
    <property type="match status" value="1"/>
</dbReference>
<organism evidence="6 7">
    <name type="scientific">Serendipita vermifera MAFF 305830</name>
    <dbReference type="NCBI Taxonomy" id="933852"/>
    <lineage>
        <taxon>Eukaryota</taxon>
        <taxon>Fungi</taxon>
        <taxon>Dikarya</taxon>
        <taxon>Basidiomycota</taxon>
        <taxon>Agaricomycotina</taxon>
        <taxon>Agaricomycetes</taxon>
        <taxon>Sebacinales</taxon>
        <taxon>Serendipitaceae</taxon>
        <taxon>Serendipita</taxon>
    </lineage>
</organism>
<keyword evidence="2 4" id="KW-0547">Nucleotide-binding</keyword>
<comment type="subunit">
    <text evidence="4">Component of the GSE complex.</text>
</comment>
<dbReference type="GO" id="GO:1904263">
    <property type="term" value="P:positive regulation of TORC1 signaling"/>
    <property type="evidence" value="ECO:0007669"/>
    <property type="project" value="TreeGrafter"/>
</dbReference>
<dbReference type="GO" id="GO:1990131">
    <property type="term" value="C:Gtr1-Gtr2 GTPase complex"/>
    <property type="evidence" value="ECO:0007669"/>
    <property type="project" value="UniProtKB-UniRule"/>
</dbReference>
<dbReference type="SUPFAM" id="SSF52540">
    <property type="entry name" value="P-loop containing nucleoside triphosphate hydrolases"/>
    <property type="match status" value="1"/>
</dbReference>
<dbReference type="OrthoDB" id="10020193at2759"/>
<evidence type="ECO:0000313" key="7">
    <source>
        <dbReference type="Proteomes" id="UP000054097"/>
    </source>
</evidence>
<dbReference type="GO" id="GO:0009267">
    <property type="term" value="P:cellular response to starvation"/>
    <property type="evidence" value="ECO:0007669"/>
    <property type="project" value="TreeGrafter"/>
</dbReference>
<protein>
    <recommendedName>
        <fullName evidence="4">GTP-binding protein</fullName>
    </recommendedName>
</protein>
<dbReference type="Gene3D" id="3.30.450.190">
    <property type="match status" value="1"/>
</dbReference>
<dbReference type="PANTHER" id="PTHR11259:SF1">
    <property type="entry name" value="RAS-RELATED GTP-BINDING PROTEIN"/>
    <property type="match status" value="1"/>
</dbReference>
<dbReference type="PANTHER" id="PTHR11259">
    <property type="entry name" value="RAS-RELATED GTP BINDING RAG/GTR YEAST"/>
    <property type="match status" value="1"/>
</dbReference>
<accession>A0A0C2W4E6</accession>
<dbReference type="FunFam" id="3.40.50.300:FF:000488">
    <property type="entry name" value="Small monomeric GTPase (Gtr1)"/>
    <property type="match status" value="1"/>
</dbReference>
<evidence type="ECO:0000313" key="6">
    <source>
        <dbReference type="EMBL" id="KIM21353.1"/>
    </source>
</evidence>
<dbReference type="GO" id="GO:0010507">
    <property type="term" value="P:negative regulation of autophagy"/>
    <property type="evidence" value="ECO:0007669"/>
    <property type="project" value="TreeGrafter"/>
</dbReference>
<reference evidence="6 7" key="1">
    <citation type="submission" date="2014-04" db="EMBL/GenBank/DDBJ databases">
        <authorList>
            <consortium name="DOE Joint Genome Institute"/>
            <person name="Kuo A."/>
            <person name="Zuccaro A."/>
            <person name="Kohler A."/>
            <person name="Nagy L.G."/>
            <person name="Floudas D."/>
            <person name="Copeland A."/>
            <person name="Barry K.W."/>
            <person name="Cichocki N."/>
            <person name="Veneault-Fourrey C."/>
            <person name="LaButti K."/>
            <person name="Lindquist E.A."/>
            <person name="Lipzen A."/>
            <person name="Lundell T."/>
            <person name="Morin E."/>
            <person name="Murat C."/>
            <person name="Sun H."/>
            <person name="Tunlid A."/>
            <person name="Henrissat B."/>
            <person name="Grigoriev I.V."/>
            <person name="Hibbett D.S."/>
            <person name="Martin F."/>
            <person name="Nordberg H.P."/>
            <person name="Cantor M.N."/>
            <person name="Hua S.X."/>
        </authorList>
    </citation>
    <scope>NUCLEOTIDE SEQUENCE [LARGE SCALE GENOMIC DNA]</scope>
    <source>
        <strain evidence="6 7">MAFF 305830</strain>
    </source>
</reference>
<dbReference type="InterPro" id="IPR006762">
    <property type="entry name" value="Gtr1_RagA"/>
</dbReference>
<evidence type="ECO:0000256" key="1">
    <source>
        <dbReference type="ARBA" id="ARBA00007756"/>
    </source>
</evidence>
<dbReference type="GO" id="GO:0003924">
    <property type="term" value="F:GTPase activity"/>
    <property type="evidence" value="ECO:0007669"/>
    <property type="project" value="UniProtKB-UniRule"/>
</dbReference>
<dbReference type="STRING" id="933852.A0A0C2W4E6"/>
<reference evidence="7" key="2">
    <citation type="submission" date="2015-01" db="EMBL/GenBank/DDBJ databases">
        <title>Evolutionary Origins and Diversification of the Mycorrhizal Mutualists.</title>
        <authorList>
            <consortium name="DOE Joint Genome Institute"/>
            <consortium name="Mycorrhizal Genomics Consortium"/>
            <person name="Kohler A."/>
            <person name="Kuo A."/>
            <person name="Nagy L.G."/>
            <person name="Floudas D."/>
            <person name="Copeland A."/>
            <person name="Barry K.W."/>
            <person name="Cichocki N."/>
            <person name="Veneault-Fourrey C."/>
            <person name="LaButti K."/>
            <person name="Lindquist E.A."/>
            <person name="Lipzen A."/>
            <person name="Lundell T."/>
            <person name="Morin E."/>
            <person name="Murat C."/>
            <person name="Riley R."/>
            <person name="Ohm R."/>
            <person name="Sun H."/>
            <person name="Tunlid A."/>
            <person name="Henrissat B."/>
            <person name="Grigoriev I.V."/>
            <person name="Hibbett D.S."/>
            <person name="Martin F."/>
        </authorList>
    </citation>
    <scope>NUCLEOTIDE SEQUENCE [LARGE SCALE GENOMIC DNA]</scope>
    <source>
        <strain evidence="7">MAFF 305830</strain>
    </source>
</reference>
<name>A0A0C2W4E6_SERVB</name>
<comment type="similarity">
    <text evidence="1 4">Belongs to the GTR/RAG GTP-binding protein family.</text>
</comment>
<evidence type="ECO:0000256" key="2">
    <source>
        <dbReference type="ARBA" id="ARBA00022741"/>
    </source>
</evidence>
<feature type="region of interest" description="Disordered" evidence="5">
    <location>
        <begin position="234"/>
        <end position="265"/>
    </location>
</feature>
<dbReference type="GO" id="GO:0005525">
    <property type="term" value="F:GTP binding"/>
    <property type="evidence" value="ECO:0007669"/>
    <property type="project" value="UniProtKB-UniRule"/>
</dbReference>
<dbReference type="InterPro" id="IPR027417">
    <property type="entry name" value="P-loop_NTPase"/>
</dbReference>
<sequence length="363" mass="40236">MPAPMIKKKVLLMGRHQSGKTSMRSIIFQNTLPSLTSRLGATIEVEQSHQRFLGSLVLNLWDCAGQKSFLESYISAQKSTIFAHVGVLIYVFDVETSSQDWMSDLKYFRECLKALLDYSPEATAFVLIHKMDRVSASERSTVFAAKRHQLLQHCVTGTKVSRVFGTSIWDETLYKAWSQIVHTLVPNATALKRGLTTLTRACGAVEAVLFEKTTFLLIAHSEGIRSTADENLLSASASTPSSTESGTSTGTDTSPSTPGEYQNSLGSTAEKLRQQQLSQLSGNRFERISSLLKTFKLSSPSWSNEKWIGLHMQLPEFTAVIEPLTVNSYVMVLCADDRILPEAIKVNIRMAKQKFEDLQAGTV</sequence>
<comment type="function">
    <text evidence="4">GTPase involved in activation of the TORC1 signaling pathway, which promotes growth and represses autophagy in nutrient-rich conditions.</text>
</comment>
<keyword evidence="7" id="KW-1185">Reference proteome</keyword>
<evidence type="ECO:0000256" key="5">
    <source>
        <dbReference type="SAM" id="MobiDB-lite"/>
    </source>
</evidence>
<feature type="compositionally biased region" description="Low complexity" evidence="5">
    <location>
        <begin position="234"/>
        <end position="260"/>
    </location>
</feature>
<dbReference type="HOGENOM" id="CLU_044099_1_0_1"/>
<dbReference type="Proteomes" id="UP000054097">
    <property type="component" value="Unassembled WGS sequence"/>
</dbReference>
<proteinExistence type="inferred from homology"/>
<dbReference type="EMBL" id="KN824385">
    <property type="protein sequence ID" value="KIM21353.1"/>
    <property type="molecule type" value="Genomic_DNA"/>
</dbReference>
<dbReference type="AlphaFoldDB" id="A0A0C2W4E6"/>